<evidence type="ECO:0000313" key="1">
    <source>
        <dbReference type="EMBL" id="JAH95206.1"/>
    </source>
</evidence>
<proteinExistence type="predicted"/>
<reference evidence="1" key="2">
    <citation type="journal article" date="2015" name="Fish Shellfish Immunol.">
        <title>Early steps in the European eel (Anguilla anguilla)-Vibrio vulnificus interaction in the gills: Role of the RtxA13 toxin.</title>
        <authorList>
            <person name="Callol A."/>
            <person name="Pajuelo D."/>
            <person name="Ebbesson L."/>
            <person name="Teles M."/>
            <person name="MacKenzie S."/>
            <person name="Amaro C."/>
        </authorList>
    </citation>
    <scope>NUCLEOTIDE SEQUENCE</scope>
</reference>
<protein>
    <submittedName>
        <fullName evidence="1">Uncharacterized protein</fullName>
    </submittedName>
</protein>
<name>A0A0E9WYB2_ANGAN</name>
<reference evidence="1" key="1">
    <citation type="submission" date="2014-11" db="EMBL/GenBank/DDBJ databases">
        <authorList>
            <person name="Amaro Gonzalez C."/>
        </authorList>
    </citation>
    <scope>NUCLEOTIDE SEQUENCE</scope>
</reference>
<dbReference type="EMBL" id="GBXM01013371">
    <property type="protein sequence ID" value="JAH95206.1"/>
    <property type="molecule type" value="Transcribed_RNA"/>
</dbReference>
<sequence length="83" mass="9502">MQSTCNLPNVNYNVKLNSYILYLLLPPKQHYCSVQNMGFASFFFLIFFTDVELSHSHPTAVYLLSVCSNITPLVWVHTWCALG</sequence>
<accession>A0A0E9WYB2</accession>
<organism evidence="1">
    <name type="scientific">Anguilla anguilla</name>
    <name type="common">European freshwater eel</name>
    <name type="synonym">Muraena anguilla</name>
    <dbReference type="NCBI Taxonomy" id="7936"/>
    <lineage>
        <taxon>Eukaryota</taxon>
        <taxon>Metazoa</taxon>
        <taxon>Chordata</taxon>
        <taxon>Craniata</taxon>
        <taxon>Vertebrata</taxon>
        <taxon>Euteleostomi</taxon>
        <taxon>Actinopterygii</taxon>
        <taxon>Neopterygii</taxon>
        <taxon>Teleostei</taxon>
        <taxon>Anguilliformes</taxon>
        <taxon>Anguillidae</taxon>
        <taxon>Anguilla</taxon>
    </lineage>
</organism>
<dbReference type="AlphaFoldDB" id="A0A0E9WYB2"/>